<organism evidence="23 24">
    <name type="scientific">Brachionus calyciflorus</name>
    <dbReference type="NCBI Taxonomy" id="104777"/>
    <lineage>
        <taxon>Eukaryota</taxon>
        <taxon>Metazoa</taxon>
        <taxon>Spiralia</taxon>
        <taxon>Gnathifera</taxon>
        <taxon>Rotifera</taxon>
        <taxon>Eurotatoria</taxon>
        <taxon>Monogononta</taxon>
        <taxon>Pseudotrocha</taxon>
        <taxon>Ploima</taxon>
        <taxon>Brachionidae</taxon>
        <taxon>Brachionus</taxon>
    </lineage>
</organism>
<evidence type="ECO:0000256" key="8">
    <source>
        <dbReference type="ARBA" id="ARBA00022824"/>
    </source>
</evidence>
<keyword evidence="6 22" id="KW-0808">Transferase</keyword>
<dbReference type="AlphaFoldDB" id="A0A813ZVA9"/>
<comment type="catalytic activity">
    <reaction evidence="16">
        <text>1-(1Z-octadecenyl)-2-(9Z-octadecenoyl)-sn-glycero-3-phosphoethanolamine + L-serine = 1-(1Z-octadecenyl)-2-(9Z-octadecenoyl)-sn-glycero-3-phospho-L-serine + ethanolamine</text>
        <dbReference type="Rhea" id="RHEA:41600"/>
        <dbReference type="ChEBI" id="CHEBI:33384"/>
        <dbReference type="ChEBI" id="CHEBI:57603"/>
        <dbReference type="ChEBI" id="CHEBI:78340"/>
        <dbReference type="ChEBI" id="CHEBI:78341"/>
    </reaction>
    <physiologicalReaction direction="left-to-right" evidence="16">
        <dbReference type="Rhea" id="RHEA:41601"/>
    </physiologicalReaction>
</comment>
<evidence type="ECO:0000256" key="19">
    <source>
        <dbReference type="ARBA" id="ARBA00036623"/>
    </source>
</evidence>
<keyword evidence="5 22" id="KW-0444">Lipid biosynthesis</keyword>
<comment type="catalytic activity">
    <reaction evidence="21">
        <text>1-(1Z-octadecenyl)-2-(5Z,8Z,11Z,14Z- eicosatetraenoyl)-sn-glycero-3-phosphoethanolamine + L-serine = 1-(1Z-octadecenyl)-2-(5Z,8Z,11Z,14Z-eicosatetraenoyl)-sn-glycero-3-phospho-L-serine + ethanolamine</text>
        <dbReference type="Rhea" id="RHEA:41604"/>
        <dbReference type="ChEBI" id="CHEBI:33384"/>
        <dbReference type="ChEBI" id="CHEBI:57603"/>
        <dbReference type="ChEBI" id="CHEBI:78342"/>
        <dbReference type="ChEBI" id="CHEBI:78343"/>
    </reaction>
    <physiologicalReaction direction="left-to-right" evidence="21">
        <dbReference type="Rhea" id="RHEA:41605"/>
    </physiologicalReaction>
</comment>
<comment type="caution">
    <text evidence="23">The sequence shown here is derived from an EMBL/GenBank/DDBJ whole genome shotgun (WGS) entry which is preliminary data.</text>
</comment>
<comment type="catalytic activity">
    <reaction evidence="22">
        <text>a 1,2-diacyl-sn-glycero-3-phosphoethanolamine + L-serine = a 1,2-diacyl-sn-glycero-3-phospho-L-serine + ethanolamine</text>
        <dbReference type="Rhea" id="RHEA:27606"/>
        <dbReference type="ChEBI" id="CHEBI:33384"/>
        <dbReference type="ChEBI" id="CHEBI:57262"/>
        <dbReference type="ChEBI" id="CHEBI:57603"/>
        <dbReference type="ChEBI" id="CHEBI:64612"/>
        <dbReference type="EC" id="2.7.8.29"/>
    </reaction>
</comment>
<evidence type="ECO:0000256" key="7">
    <source>
        <dbReference type="ARBA" id="ARBA00022692"/>
    </source>
</evidence>
<reference evidence="23" key="1">
    <citation type="submission" date="2021-02" db="EMBL/GenBank/DDBJ databases">
        <authorList>
            <person name="Nowell W R."/>
        </authorList>
    </citation>
    <scope>NUCLEOTIDE SEQUENCE</scope>
    <source>
        <strain evidence="23">Ploen Becks lab</strain>
    </source>
</reference>
<keyword evidence="12 22" id="KW-0594">Phospholipid biosynthesis</keyword>
<comment type="catalytic activity">
    <reaction evidence="18">
        <text>1-octadecanoyl-2-(4Z,7Z,10Z,13Z,16Z,19Z-docosahexaenoyl)-sn-glycero-3-phosphoethanolamine + L-serine = 1-octadecanoyl-2-(4Z,7Z,10Z,13Z,16Z,19Z-docosahexaenoyl)-sn-glycero-3-phosphoserine + ethanolamine</text>
        <dbReference type="Rhea" id="RHEA:41492"/>
        <dbReference type="ChEBI" id="CHEBI:33384"/>
        <dbReference type="ChEBI" id="CHEBI:57603"/>
        <dbReference type="ChEBI" id="CHEBI:78265"/>
        <dbReference type="ChEBI" id="CHEBI:78266"/>
    </reaction>
    <physiologicalReaction direction="left-to-right" evidence="18">
        <dbReference type="Rhea" id="RHEA:41493"/>
    </physiologicalReaction>
</comment>
<evidence type="ECO:0000256" key="22">
    <source>
        <dbReference type="RuleBase" id="RU368094"/>
    </source>
</evidence>
<evidence type="ECO:0000256" key="11">
    <source>
        <dbReference type="ARBA" id="ARBA00023136"/>
    </source>
</evidence>
<protein>
    <recommendedName>
        <fullName evidence="22">Phosphatidylserine synthase</fullName>
        <ecNumber evidence="22">2.7.8.29</ecNumber>
    </recommendedName>
    <alternativeName>
        <fullName evidence="22">Serine-exchange enzyme</fullName>
    </alternativeName>
</protein>
<comment type="subcellular location">
    <subcellularLocation>
        <location evidence="1 22">Endoplasmic reticulum membrane</location>
        <topology evidence="1 22">Multi-pass membrane protein</topology>
    </subcellularLocation>
</comment>
<evidence type="ECO:0000256" key="1">
    <source>
        <dbReference type="ARBA" id="ARBA00004477"/>
    </source>
</evidence>
<evidence type="ECO:0000256" key="13">
    <source>
        <dbReference type="ARBA" id="ARBA00023264"/>
    </source>
</evidence>
<comment type="function">
    <text evidence="22">Catalyzes a base-exchange reaction in which the polar head group of phosphatidylethanolamine (PE) is replaced by L-serine.</text>
</comment>
<evidence type="ECO:0000256" key="3">
    <source>
        <dbReference type="ARBA" id="ARBA00005189"/>
    </source>
</evidence>
<evidence type="ECO:0000256" key="17">
    <source>
        <dbReference type="ARBA" id="ARBA00035955"/>
    </source>
</evidence>
<evidence type="ECO:0000256" key="18">
    <source>
        <dbReference type="ARBA" id="ARBA00036428"/>
    </source>
</evidence>
<evidence type="ECO:0000256" key="16">
    <source>
        <dbReference type="ARBA" id="ARBA00035875"/>
    </source>
</evidence>
<dbReference type="EMBL" id="CAJNOC010001983">
    <property type="protein sequence ID" value="CAF0905092.1"/>
    <property type="molecule type" value="Genomic_DNA"/>
</dbReference>
<evidence type="ECO:0000256" key="5">
    <source>
        <dbReference type="ARBA" id="ARBA00022516"/>
    </source>
</evidence>
<keyword evidence="13 22" id="KW-1208">Phospholipid metabolism</keyword>
<keyword evidence="10 22" id="KW-0443">Lipid metabolism</keyword>
<sequence length="150" mass="17892">MRPQKILKVEIADIKLSKNLSLKNEARLSNSMGQERLSYIKFYCILLTHFFGWWLKTLILRDYWLCSVMSIGFELLEYSLEHQLPNFSEYWWDHWILDFLVCNGLGIYLGMNTFYFYKTNKTTSVSFATISTRRGEQKLHVEEKQNSRAI</sequence>
<dbReference type="Pfam" id="PF03034">
    <property type="entry name" value="PSS"/>
    <property type="match status" value="1"/>
</dbReference>
<dbReference type="GO" id="GO:0106245">
    <property type="term" value="F:L-serine-phosphatidylethanolamine phosphatidyltransferase activity"/>
    <property type="evidence" value="ECO:0007669"/>
    <property type="project" value="UniProtKB-UniRule"/>
</dbReference>
<accession>A0A813ZVA9</accession>
<keyword evidence="8 22" id="KW-0256">Endoplasmic reticulum</keyword>
<dbReference type="InterPro" id="IPR004277">
    <property type="entry name" value="PSS"/>
</dbReference>
<dbReference type="UniPathway" id="UPA00948"/>
<dbReference type="OrthoDB" id="10265393at2759"/>
<evidence type="ECO:0000256" key="9">
    <source>
        <dbReference type="ARBA" id="ARBA00022989"/>
    </source>
</evidence>
<dbReference type="GO" id="GO:0005789">
    <property type="term" value="C:endoplasmic reticulum membrane"/>
    <property type="evidence" value="ECO:0007669"/>
    <property type="project" value="UniProtKB-SubCell"/>
</dbReference>
<comment type="catalytic activity">
    <reaction evidence="19">
        <text>1-(1Z-octadecenyl)-2-(4Z,7Z,10Z,13Z,16Z,19Z-docosahexaenoyl)-sn-glycero-3-phosphoethanolamine + L-serine = 1-(1Z-octadecenyl)-2-(4Z,7Z,10Z,13Z,16Z,19Z-docosahexaenoyl)-sn-glycero-3-phospho-L-serine + ethanolamine</text>
        <dbReference type="Rhea" id="RHEA:41496"/>
        <dbReference type="ChEBI" id="CHEBI:33384"/>
        <dbReference type="ChEBI" id="CHEBI:57603"/>
        <dbReference type="ChEBI" id="CHEBI:78263"/>
        <dbReference type="ChEBI" id="CHEBI:78264"/>
    </reaction>
    <physiologicalReaction direction="left-to-right" evidence="19">
        <dbReference type="Rhea" id="RHEA:41497"/>
    </physiologicalReaction>
</comment>
<comment type="pathway">
    <text evidence="3">Lipid metabolism.</text>
</comment>
<keyword evidence="11 22" id="KW-0472">Membrane</keyword>
<dbReference type="PANTHER" id="PTHR15362:SF7">
    <property type="entry name" value="PHOSPHATIDYLSERINE SYNTHASE 2"/>
    <property type="match status" value="1"/>
</dbReference>
<feature type="transmembrane region" description="Helical" evidence="22">
    <location>
        <begin position="37"/>
        <end position="55"/>
    </location>
</feature>
<dbReference type="PANTHER" id="PTHR15362">
    <property type="entry name" value="PHOSPHATIDYLINOSITOL SYNTHASE"/>
    <property type="match status" value="1"/>
</dbReference>
<evidence type="ECO:0000256" key="15">
    <source>
        <dbReference type="ARBA" id="ARBA00035833"/>
    </source>
</evidence>
<evidence type="ECO:0000256" key="14">
    <source>
        <dbReference type="ARBA" id="ARBA00035767"/>
    </source>
</evidence>
<dbReference type="GO" id="GO:0006659">
    <property type="term" value="P:phosphatidylserine biosynthetic process"/>
    <property type="evidence" value="ECO:0007669"/>
    <property type="project" value="UniProtKB-UniRule"/>
</dbReference>
<comment type="catalytic activity">
    <reaction evidence="20">
        <text>1-octadecanoyl-2-(9Z-octadecenoyl)-sn-glycero-3-phosphoethanolamine + L-serine = 1-octadecanoyl-2-(9Z-octadecenoyl)-sn-glycero-3-phospho-L-serine + ethanolamine</text>
        <dbReference type="Rhea" id="RHEA:40795"/>
        <dbReference type="ChEBI" id="CHEBI:33384"/>
        <dbReference type="ChEBI" id="CHEBI:57603"/>
        <dbReference type="ChEBI" id="CHEBI:75038"/>
        <dbReference type="ChEBI" id="CHEBI:78260"/>
    </reaction>
    <physiologicalReaction direction="left-to-right" evidence="20">
        <dbReference type="Rhea" id="RHEA:40796"/>
    </physiologicalReaction>
</comment>
<comment type="catalytic activity">
    <reaction evidence="15">
        <text>1-hexadecanoyl-2-(4Z,7Z,10Z,13Z,16Z,19Z-docosahexaenoyl)-sn-glycero-3-phosphoethanolamine + L-serine = 1-hexadecanoyl-2-(4Z,7Z,10Z,13Z,16Z,19Z-docosahexaenoyl)-sn-glycero-3-phosphoserine + ethanolamine</text>
        <dbReference type="Rhea" id="RHEA:41488"/>
        <dbReference type="ChEBI" id="CHEBI:33384"/>
        <dbReference type="ChEBI" id="CHEBI:57603"/>
        <dbReference type="ChEBI" id="CHEBI:78261"/>
        <dbReference type="ChEBI" id="CHEBI:78262"/>
    </reaction>
    <physiologicalReaction direction="left-to-right" evidence="15">
        <dbReference type="Rhea" id="RHEA:41489"/>
    </physiologicalReaction>
</comment>
<keyword evidence="9 22" id="KW-1133">Transmembrane helix</keyword>
<comment type="pathway">
    <text evidence="2 22">Phospholipid metabolism; phosphatidylserine biosynthesis.</text>
</comment>
<dbReference type="EC" id="2.7.8.29" evidence="22"/>
<evidence type="ECO:0000256" key="12">
    <source>
        <dbReference type="ARBA" id="ARBA00023209"/>
    </source>
</evidence>
<comment type="similarity">
    <text evidence="4 22">Belongs to the phosphatidyl serine synthase family.</text>
</comment>
<keyword evidence="7 22" id="KW-0812">Transmembrane</keyword>
<comment type="caution">
    <text evidence="22">Lacks conserved residue(s) required for the propagation of feature annotation.</text>
</comment>
<evidence type="ECO:0000256" key="4">
    <source>
        <dbReference type="ARBA" id="ARBA00008671"/>
    </source>
</evidence>
<keyword evidence="24" id="KW-1185">Reference proteome</keyword>
<evidence type="ECO:0000313" key="24">
    <source>
        <dbReference type="Proteomes" id="UP000663879"/>
    </source>
</evidence>
<evidence type="ECO:0000256" key="20">
    <source>
        <dbReference type="ARBA" id="ARBA00036644"/>
    </source>
</evidence>
<feature type="transmembrane region" description="Helical" evidence="22">
    <location>
        <begin position="95"/>
        <end position="117"/>
    </location>
</feature>
<evidence type="ECO:0000256" key="2">
    <source>
        <dbReference type="ARBA" id="ARBA00004916"/>
    </source>
</evidence>
<comment type="catalytic activity">
    <reaction evidence="17">
        <text>1-octadecanoyl-2-(5Z,8Z,11Z,14Z)-eicosatetraenoyl-sn-glycero-3-phosphoethanolamine + L-serine = 1-octadecanoyl-2-(5Z,8Z,11Z,14Z)-eicosatetraenoyl-sn-glycero-3-phosphoserine + ethanolamine</text>
        <dbReference type="Rhea" id="RHEA:41500"/>
        <dbReference type="ChEBI" id="CHEBI:33384"/>
        <dbReference type="ChEBI" id="CHEBI:57603"/>
        <dbReference type="ChEBI" id="CHEBI:78268"/>
        <dbReference type="ChEBI" id="CHEBI:78269"/>
    </reaction>
    <physiologicalReaction direction="left-to-right" evidence="17">
        <dbReference type="Rhea" id="RHEA:41501"/>
    </physiologicalReaction>
</comment>
<proteinExistence type="inferred from homology"/>
<dbReference type="Proteomes" id="UP000663879">
    <property type="component" value="Unassembled WGS sequence"/>
</dbReference>
<comment type="catalytic activity">
    <reaction evidence="14">
        <text>1-hexadecanoyl-2-(9Z-octadecenoyl)-sn-glycero-3-phosphoethanolamine + L-serine = 1-hexadecanoyl-2-(9Z-octadecenoyl)-sn-glycero-3-phospho-L-serine + ethanolamine</text>
        <dbReference type="Rhea" id="RHEA:41484"/>
        <dbReference type="ChEBI" id="CHEBI:33384"/>
        <dbReference type="ChEBI" id="CHEBI:57603"/>
        <dbReference type="ChEBI" id="CHEBI:73007"/>
        <dbReference type="ChEBI" id="CHEBI:75029"/>
    </reaction>
    <physiologicalReaction direction="left-to-right" evidence="14">
        <dbReference type="Rhea" id="RHEA:41485"/>
    </physiologicalReaction>
</comment>
<evidence type="ECO:0000256" key="6">
    <source>
        <dbReference type="ARBA" id="ARBA00022679"/>
    </source>
</evidence>
<evidence type="ECO:0000256" key="21">
    <source>
        <dbReference type="ARBA" id="ARBA00036733"/>
    </source>
</evidence>
<evidence type="ECO:0000256" key="10">
    <source>
        <dbReference type="ARBA" id="ARBA00023098"/>
    </source>
</evidence>
<name>A0A813ZVA9_9BILA</name>
<gene>
    <name evidence="23" type="ORF">OXX778_LOCUS11602</name>
</gene>
<evidence type="ECO:0000313" key="23">
    <source>
        <dbReference type="EMBL" id="CAF0905092.1"/>
    </source>
</evidence>